<dbReference type="InterPro" id="IPR058912">
    <property type="entry name" value="HTH_animal"/>
</dbReference>
<sequence length="818" mass="94668">MNLHRHIAEQFGEDSLKVLREYEKTARKVADYRNHVRFHLRCRRYGITPKSLRLRSSLKGHKATDILHRAQKQLLNERIRQVHFTLEVLKQENKLLHQKLATQLPEEILYKVTDFVQHAQLAQHTKSKERQIKKFDSLCSYIHGIQQNTSPEEDVRASSDKWVKNLSDRELTGPEMEVLAKGLNFAVTPDHIPVIDMITATESAIRNNNIPEEEAEQLRAQVSMSLLKAKPPPPNLSEQEKRALTSLSKDINVTILPADKGRCTVVLNADDYHSRVTALLSDYNTYEILNRDPTSKYKKQVIKCLQLLEKQGVIDRKLYYRLYPGDTTPCLYGLPKVHKDNYPLRPIVSSINSVTYNIAKYLATVLAPLVGNTPHHVNNSMDFVDKIRGLSLQGDETMVSYDVISLFTCVPTVLAVETVRSRLSHDPMLRQRTQLNPDQVSTLLELCLNTTYFKYKDVFYRQKHGCAMGSPVSPIVANLYMEEVEKKALETYSGTLPTHWFRYVDDTWVKIKINEIGPFTDHINSVDDYIKFTKEEMREKQLPFLDCGMYLENEGDLQVEVYRKPTHTDQYLMFDSHHPLEHKLGVIRTLQHRAGTIPTNQEARIKEQKHIEKALKQCHYPKWAFIKAQKNKPNDPKSGNIKIKRPRRSHVVIPYVAGLSEKFRRVFSKHNIPVYFKPKNTLRQMLVHPKDQVPKHQKCNLVYAVKCTEECKDLYIGETKQMLSKRMSQHRRGNSSGQESAVFTHLQKEQHSFKDQDVYILDREDGWFERGVKEAIYVKVERPSLNRGGGLRHHLSSAYNAVLRTLPRRFTDKPTGSP</sequence>
<dbReference type="InterPro" id="IPR000305">
    <property type="entry name" value="GIY-YIG_endonuc"/>
</dbReference>
<keyword evidence="2" id="KW-0695">RNA-directed DNA polymerase</keyword>
<reference evidence="2 3" key="1">
    <citation type="submission" date="2018-03" db="EMBL/GenBank/DDBJ databases">
        <title>Draft genome sequence of Rohu Carp (Labeo rohita).</title>
        <authorList>
            <person name="Das P."/>
            <person name="Kushwaha B."/>
            <person name="Joshi C.G."/>
            <person name="Kumar D."/>
            <person name="Nagpure N.S."/>
            <person name="Sahoo L."/>
            <person name="Das S.P."/>
            <person name="Bit A."/>
            <person name="Patnaik S."/>
            <person name="Meher P.K."/>
            <person name="Jayasankar P."/>
            <person name="Koringa P.G."/>
            <person name="Patel N.V."/>
            <person name="Hinsu A.T."/>
            <person name="Kumar R."/>
            <person name="Pandey M."/>
            <person name="Agarwal S."/>
            <person name="Srivastava S."/>
            <person name="Singh M."/>
            <person name="Iquebal M.A."/>
            <person name="Jaiswal S."/>
            <person name="Angadi U.B."/>
            <person name="Kumar N."/>
            <person name="Raza M."/>
            <person name="Shah T.M."/>
            <person name="Rai A."/>
            <person name="Jena J.K."/>
        </authorList>
    </citation>
    <scope>NUCLEOTIDE SEQUENCE [LARGE SCALE GENOMIC DNA]</scope>
    <source>
        <strain evidence="2">DASCIFA01</strain>
        <tissue evidence="2">Testis</tissue>
    </source>
</reference>
<dbReference type="PANTHER" id="PTHR21301">
    <property type="entry name" value="REVERSE TRANSCRIPTASE"/>
    <property type="match status" value="1"/>
</dbReference>
<comment type="caution">
    <text evidence="2">The sequence shown here is derived from an EMBL/GenBank/DDBJ whole genome shotgun (WGS) entry which is preliminary data.</text>
</comment>
<feature type="domain" description="GIY-YIG" evidence="1">
    <location>
        <begin position="698"/>
        <end position="787"/>
    </location>
</feature>
<dbReference type="InterPro" id="IPR000477">
    <property type="entry name" value="RT_dom"/>
</dbReference>
<dbReference type="Pfam" id="PF00078">
    <property type="entry name" value="RVT_1"/>
    <property type="match status" value="1"/>
</dbReference>
<gene>
    <name evidence="2" type="ORF">ROHU_000820</name>
</gene>
<evidence type="ECO:0000259" key="1">
    <source>
        <dbReference type="PROSITE" id="PS50164"/>
    </source>
</evidence>
<keyword evidence="2" id="KW-0548">Nucleotidyltransferase</keyword>
<proteinExistence type="predicted"/>
<dbReference type="PROSITE" id="PS50164">
    <property type="entry name" value="GIY_YIG"/>
    <property type="match status" value="1"/>
</dbReference>
<dbReference type="AlphaFoldDB" id="A0A498P2A8"/>
<accession>A0A498P2A8</accession>
<dbReference type="Proteomes" id="UP000290572">
    <property type="component" value="Unassembled WGS sequence"/>
</dbReference>
<organism evidence="2 3">
    <name type="scientific">Labeo rohita</name>
    <name type="common">Indian major carp</name>
    <name type="synonym">Cyprinus rohita</name>
    <dbReference type="NCBI Taxonomy" id="84645"/>
    <lineage>
        <taxon>Eukaryota</taxon>
        <taxon>Metazoa</taxon>
        <taxon>Chordata</taxon>
        <taxon>Craniata</taxon>
        <taxon>Vertebrata</taxon>
        <taxon>Euteleostomi</taxon>
        <taxon>Actinopterygii</taxon>
        <taxon>Neopterygii</taxon>
        <taxon>Teleostei</taxon>
        <taxon>Ostariophysi</taxon>
        <taxon>Cypriniformes</taxon>
        <taxon>Cyprinidae</taxon>
        <taxon>Labeoninae</taxon>
        <taxon>Labeonini</taxon>
        <taxon>Labeo</taxon>
    </lineage>
</organism>
<dbReference type="PANTHER" id="PTHR21301:SF11">
    <property type="entry name" value="GIY-YIG DOMAIN-CONTAINING PROTEIN"/>
    <property type="match status" value="1"/>
</dbReference>
<dbReference type="Pfam" id="PF26215">
    <property type="entry name" value="HTH_animal"/>
    <property type="match status" value="1"/>
</dbReference>
<dbReference type="STRING" id="84645.A0A498P2A8"/>
<evidence type="ECO:0000313" key="3">
    <source>
        <dbReference type="Proteomes" id="UP000290572"/>
    </source>
</evidence>
<protein>
    <submittedName>
        <fullName evidence="2">Reverse transcriptase</fullName>
    </submittedName>
</protein>
<evidence type="ECO:0000313" key="2">
    <source>
        <dbReference type="EMBL" id="RXN38762.1"/>
    </source>
</evidence>
<dbReference type="EMBL" id="QBIY01004525">
    <property type="protein sequence ID" value="RXN38762.1"/>
    <property type="molecule type" value="Genomic_DNA"/>
</dbReference>
<name>A0A498P2A8_LABRO</name>
<dbReference type="CDD" id="cd00304">
    <property type="entry name" value="RT_like"/>
    <property type="match status" value="1"/>
</dbReference>
<dbReference type="GO" id="GO:0003964">
    <property type="term" value="F:RNA-directed DNA polymerase activity"/>
    <property type="evidence" value="ECO:0007669"/>
    <property type="project" value="UniProtKB-KW"/>
</dbReference>
<keyword evidence="3" id="KW-1185">Reference proteome</keyword>
<keyword evidence="2" id="KW-0808">Transferase</keyword>
<dbReference type="CDD" id="cd10442">
    <property type="entry name" value="GIY-YIG_PLEs"/>
    <property type="match status" value="1"/>
</dbReference>